<reference evidence="2 3" key="1">
    <citation type="journal article" date="2018" name="J. Allergy Clin. Immunol.">
        <title>High-quality assembly of Dermatophagoides pteronyssinus genome and transcriptome reveals a wide range of novel allergens.</title>
        <authorList>
            <person name="Liu X.Y."/>
            <person name="Yang K.Y."/>
            <person name="Wang M.Q."/>
            <person name="Kwok J.S."/>
            <person name="Zeng X."/>
            <person name="Yang Z."/>
            <person name="Xiao X.J."/>
            <person name="Lau C.P."/>
            <person name="Li Y."/>
            <person name="Huang Z.M."/>
            <person name="Ba J.G."/>
            <person name="Yim A.K."/>
            <person name="Ouyang C.Y."/>
            <person name="Ngai S.M."/>
            <person name="Chan T.F."/>
            <person name="Leung E.L."/>
            <person name="Liu L."/>
            <person name="Liu Z.G."/>
            <person name="Tsui S.K."/>
        </authorList>
    </citation>
    <scope>NUCLEOTIDE SEQUENCE [LARGE SCALE GENOMIC DNA]</scope>
    <source>
        <strain evidence="2">Derp</strain>
    </source>
</reference>
<name>A0ABQ8JVI3_DERPT</name>
<feature type="non-terminal residue" evidence="2">
    <location>
        <position position="75"/>
    </location>
</feature>
<dbReference type="EMBL" id="NJHN03000008">
    <property type="protein sequence ID" value="KAH9426620.1"/>
    <property type="molecule type" value="Genomic_DNA"/>
</dbReference>
<keyword evidence="1" id="KW-1133">Transmembrane helix</keyword>
<comment type="caution">
    <text evidence="2">The sequence shown here is derived from an EMBL/GenBank/DDBJ whole genome shotgun (WGS) entry which is preliminary data.</text>
</comment>
<keyword evidence="1" id="KW-0472">Membrane</keyword>
<evidence type="ECO:0000313" key="2">
    <source>
        <dbReference type="EMBL" id="KAH9426620.1"/>
    </source>
</evidence>
<keyword evidence="1" id="KW-0812">Transmembrane</keyword>
<feature type="transmembrane region" description="Helical" evidence="1">
    <location>
        <begin position="33"/>
        <end position="49"/>
    </location>
</feature>
<protein>
    <submittedName>
        <fullName evidence="2">Uncharacterized protein</fullName>
    </submittedName>
</protein>
<accession>A0ABQ8JVI3</accession>
<organism evidence="2 3">
    <name type="scientific">Dermatophagoides pteronyssinus</name>
    <name type="common">European house dust mite</name>
    <dbReference type="NCBI Taxonomy" id="6956"/>
    <lineage>
        <taxon>Eukaryota</taxon>
        <taxon>Metazoa</taxon>
        <taxon>Ecdysozoa</taxon>
        <taxon>Arthropoda</taxon>
        <taxon>Chelicerata</taxon>
        <taxon>Arachnida</taxon>
        <taxon>Acari</taxon>
        <taxon>Acariformes</taxon>
        <taxon>Sarcoptiformes</taxon>
        <taxon>Astigmata</taxon>
        <taxon>Psoroptidia</taxon>
        <taxon>Analgoidea</taxon>
        <taxon>Pyroglyphidae</taxon>
        <taxon>Dermatophagoidinae</taxon>
        <taxon>Dermatophagoides</taxon>
    </lineage>
</organism>
<dbReference type="Proteomes" id="UP000887458">
    <property type="component" value="Unassembled WGS sequence"/>
</dbReference>
<gene>
    <name evidence="2" type="ORF">DERP_002719</name>
</gene>
<sequence>MTNKQTNIPFTCQSNDEIGKLSRKVVKKKKIDIILRFFCSLFWLHVFFHEKNPHNRLQNDLKHITENKQKFLGSH</sequence>
<proteinExistence type="predicted"/>
<keyword evidence="3" id="KW-1185">Reference proteome</keyword>
<evidence type="ECO:0000256" key="1">
    <source>
        <dbReference type="SAM" id="Phobius"/>
    </source>
</evidence>
<evidence type="ECO:0000313" key="3">
    <source>
        <dbReference type="Proteomes" id="UP000887458"/>
    </source>
</evidence>
<reference evidence="2 3" key="2">
    <citation type="journal article" date="2022" name="Mol. Biol. Evol.">
        <title>Comparative Genomics Reveals Insights into the Divergent Evolution of Astigmatic Mites and Household Pest Adaptations.</title>
        <authorList>
            <person name="Xiong Q."/>
            <person name="Wan A.T."/>
            <person name="Liu X."/>
            <person name="Fung C.S."/>
            <person name="Xiao X."/>
            <person name="Malainual N."/>
            <person name="Hou J."/>
            <person name="Wang L."/>
            <person name="Wang M."/>
            <person name="Yang K.Y."/>
            <person name="Cui Y."/>
            <person name="Leung E.L."/>
            <person name="Nong W."/>
            <person name="Shin S.K."/>
            <person name="Au S.W."/>
            <person name="Jeong K.Y."/>
            <person name="Chew F.T."/>
            <person name="Hui J.H."/>
            <person name="Leung T.F."/>
            <person name="Tungtrongchitr A."/>
            <person name="Zhong N."/>
            <person name="Liu Z."/>
            <person name="Tsui S.K."/>
        </authorList>
    </citation>
    <scope>NUCLEOTIDE SEQUENCE [LARGE SCALE GENOMIC DNA]</scope>
    <source>
        <strain evidence="2">Derp</strain>
    </source>
</reference>